<dbReference type="EMBL" id="JAMFTS010004993">
    <property type="protein sequence ID" value="KAJ4734194.1"/>
    <property type="molecule type" value="Genomic_DNA"/>
</dbReference>
<name>A0AAV8AUD4_9POAL</name>
<dbReference type="PANTHER" id="PTHR46033">
    <property type="entry name" value="PROTEIN MAIN-LIKE 2"/>
    <property type="match status" value="1"/>
</dbReference>
<evidence type="ECO:0000256" key="1">
    <source>
        <dbReference type="SAM" id="MobiDB-lite"/>
    </source>
</evidence>
<feature type="region of interest" description="Disordered" evidence="1">
    <location>
        <begin position="1"/>
        <end position="86"/>
    </location>
</feature>
<sequence length="647" mass="73969">MKETKESGGGEAREERGERRARSKGEAEGTGQGSEEERSACAPEERSTSMSSRPALDEASSSRPRQRRRRNPRPNPNVARIMERQPDPENQQILFLTSAEHLIGLPADGREKHLDVRAHKRELMNDDRIAERLKNLGLIHISQVENVNLDTALLKAMIEFWRPETHTFHFPIGEMTVTLQDVAFLYGLRTVGTPVTGKTSGSWSEVVQMDLFPEANVHDWSREKKNVGHLIKLSWLRQKFGQPPIQGASVNELDRYTRAVALELFGTLMFPDSSQNAVPAYYLDLLRGDLNSERDYNWGAAVLAYLYRALDRASMRFKVVTGPWMLLLYWAWTRLPVCRPSVSYVFRGLPDIDSCPPFGRKWSEARSFAKSNHRGAVQYARDCLVLMLDKDVNWSPYQEDLPLMPRTAQQDTKSFNVRMPLIHYYVVSWYYPERCRHQFNLCQTVPPPLPIDWETMKNLLAYEHGTYRDGADWRSVFAGACARWDNAVLHSHTLETKPWSETDRLRYFRWYWRYGASELPTRREEAEARVGCNHGASLNVPVSEVQYTSQVPKARSQGSVALKNALEALAMVGKKGWRRIGKAILINCRAQLEDASMPFRMEDLLESRGLPTNIEDIEDSGNESSPPRVNIPSELQPEDLMNPVCTC</sequence>
<feature type="compositionally biased region" description="Basic and acidic residues" evidence="1">
    <location>
        <begin position="35"/>
        <end position="47"/>
    </location>
</feature>
<keyword evidence="5" id="KW-1185">Reference proteome</keyword>
<reference evidence="3" key="1">
    <citation type="submission" date="2022-08" db="EMBL/GenBank/DDBJ databases">
        <authorList>
            <person name="Marques A."/>
        </authorList>
    </citation>
    <scope>NUCLEOTIDE SEQUENCE</scope>
    <source>
        <strain evidence="3">RhyPub2mFocal</strain>
        <tissue evidence="3">Leaves</tissue>
    </source>
</reference>
<evidence type="ECO:0000259" key="2">
    <source>
        <dbReference type="Pfam" id="PF10536"/>
    </source>
</evidence>
<evidence type="ECO:0000313" key="5">
    <source>
        <dbReference type="Proteomes" id="UP001140206"/>
    </source>
</evidence>
<feature type="region of interest" description="Disordered" evidence="1">
    <location>
        <begin position="613"/>
        <end position="635"/>
    </location>
</feature>
<dbReference type="GO" id="GO:0010073">
    <property type="term" value="P:meristem maintenance"/>
    <property type="evidence" value="ECO:0007669"/>
    <property type="project" value="InterPro"/>
</dbReference>
<dbReference type="PANTHER" id="PTHR46033:SF71">
    <property type="entry name" value="OS11G0534500 PROTEIN"/>
    <property type="match status" value="1"/>
</dbReference>
<dbReference type="AlphaFoldDB" id="A0AAV8AUD4"/>
<proteinExistence type="predicted"/>
<dbReference type="EMBL" id="JAMFTS010000005">
    <property type="protein sequence ID" value="KAJ4746364.1"/>
    <property type="molecule type" value="Genomic_DNA"/>
</dbReference>
<feature type="compositionally biased region" description="Basic and acidic residues" evidence="1">
    <location>
        <begin position="1"/>
        <end position="27"/>
    </location>
</feature>
<dbReference type="Proteomes" id="UP001140206">
    <property type="component" value="Chromosome 5"/>
</dbReference>
<dbReference type="Pfam" id="PF10536">
    <property type="entry name" value="PMD"/>
    <property type="match status" value="1"/>
</dbReference>
<dbReference type="InterPro" id="IPR019557">
    <property type="entry name" value="AminoTfrase-like_pln_mobile"/>
</dbReference>
<evidence type="ECO:0000313" key="4">
    <source>
        <dbReference type="EMBL" id="KAJ4746364.1"/>
    </source>
</evidence>
<gene>
    <name evidence="3" type="ORF">LUZ62_007151</name>
    <name evidence="4" type="ORF">LUZ62_080769</name>
</gene>
<accession>A0AAV8AUD4</accession>
<comment type="caution">
    <text evidence="3">The sequence shown here is derived from an EMBL/GenBank/DDBJ whole genome shotgun (WGS) entry which is preliminary data.</text>
</comment>
<evidence type="ECO:0000313" key="3">
    <source>
        <dbReference type="EMBL" id="KAJ4734194.1"/>
    </source>
</evidence>
<dbReference type="InterPro" id="IPR044824">
    <property type="entry name" value="MAIN-like"/>
</dbReference>
<organism evidence="3 5">
    <name type="scientific">Rhynchospora pubera</name>
    <dbReference type="NCBI Taxonomy" id="906938"/>
    <lineage>
        <taxon>Eukaryota</taxon>
        <taxon>Viridiplantae</taxon>
        <taxon>Streptophyta</taxon>
        <taxon>Embryophyta</taxon>
        <taxon>Tracheophyta</taxon>
        <taxon>Spermatophyta</taxon>
        <taxon>Magnoliopsida</taxon>
        <taxon>Liliopsida</taxon>
        <taxon>Poales</taxon>
        <taxon>Cyperaceae</taxon>
        <taxon>Cyperoideae</taxon>
        <taxon>Rhynchosporeae</taxon>
        <taxon>Rhynchospora</taxon>
    </lineage>
</organism>
<protein>
    <recommendedName>
        <fullName evidence="2">Aminotransferase-like plant mobile domain-containing protein</fullName>
    </recommendedName>
</protein>
<feature type="domain" description="Aminotransferase-like plant mobile" evidence="2">
    <location>
        <begin position="137"/>
        <end position="511"/>
    </location>
</feature>